<protein>
    <submittedName>
        <fullName evidence="2">DNA-3-methyladenine glycosylase</fullName>
    </submittedName>
</protein>
<dbReference type="RefSeq" id="WP_126815160.1">
    <property type="nucleotide sequence ID" value="NZ_NGKC01000023.1"/>
</dbReference>
<evidence type="ECO:0000313" key="2">
    <source>
        <dbReference type="EMBL" id="RSU09096.1"/>
    </source>
</evidence>
<dbReference type="GO" id="GO:0046872">
    <property type="term" value="F:metal ion binding"/>
    <property type="evidence" value="ECO:0007669"/>
    <property type="project" value="UniProtKB-KW"/>
</dbReference>
<organism evidence="2 3">
    <name type="scientific">Vagococcus acidifermentans</name>
    <dbReference type="NCBI Taxonomy" id="564710"/>
    <lineage>
        <taxon>Bacteria</taxon>
        <taxon>Bacillati</taxon>
        <taxon>Bacillota</taxon>
        <taxon>Bacilli</taxon>
        <taxon>Lactobacillales</taxon>
        <taxon>Enterococcaceae</taxon>
        <taxon>Vagococcus</taxon>
    </lineage>
</organism>
<dbReference type="SUPFAM" id="SSF48150">
    <property type="entry name" value="DNA-glycosylase"/>
    <property type="match status" value="1"/>
</dbReference>
<dbReference type="PANTHER" id="PTHR30037:SF4">
    <property type="entry name" value="DNA-3-METHYLADENINE GLYCOSYLASE I"/>
    <property type="match status" value="1"/>
</dbReference>
<keyword evidence="3" id="KW-1185">Reference proteome</keyword>
<dbReference type="EMBL" id="NGKC01000023">
    <property type="protein sequence ID" value="RSU09096.1"/>
    <property type="molecule type" value="Genomic_DNA"/>
</dbReference>
<feature type="binding site" evidence="1">
    <location>
        <position position="19"/>
    </location>
    <ligand>
        <name>Zn(2+)</name>
        <dbReference type="ChEBI" id="CHEBI:29105"/>
    </ligand>
</feature>
<comment type="caution">
    <text evidence="2">The sequence shown here is derived from an EMBL/GenBank/DDBJ whole genome shotgun (WGS) entry which is preliminary data.</text>
</comment>
<feature type="binding site" evidence="1">
    <location>
        <position position="7"/>
    </location>
    <ligand>
        <name>Zn(2+)</name>
        <dbReference type="ChEBI" id="CHEBI:29105"/>
    </ligand>
</feature>
<feature type="binding site" evidence="1">
    <location>
        <position position="177"/>
    </location>
    <ligand>
        <name>Zn(2+)</name>
        <dbReference type="ChEBI" id="CHEBI:29105"/>
    </ligand>
</feature>
<dbReference type="GO" id="GO:0008725">
    <property type="term" value="F:DNA-3-methyladenine glycosylase activity"/>
    <property type="evidence" value="ECO:0007669"/>
    <property type="project" value="InterPro"/>
</dbReference>
<dbReference type="Proteomes" id="UP000286773">
    <property type="component" value="Unassembled WGS sequence"/>
</dbReference>
<dbReference type="PANTHER" id="PTHR30037">
    <property type="entry name" value="DNA-3-METHYLADENINE GLYCOSYLASE 1"/>
    <property type="match status" value="1"/>
</dbReference>
<keyword evidence="1" id="KW-0862">Zinc</keyword>
<accession>A0A430ALZ9</accession>
<dbReference type="InterPro" id="IPR011257">
    <property type="entry name" value="DNA_glycosylase"/>
</dbReference>
<sequence length="190" mass="22122">MTTDNRCGWAVHPLEIQYHDSDWGIPKKDDYTLFYMLILEGMQAGLSWLTILKKWPDFFEAFDQFDIELVAAYDEDKKTSLLANKKIIRNRRKINAAVENARCFKSVQEEYGSFADYLWGYVNHTPIQNYWKSMTDIPAHTPLSEKISHDLKARGFQFVGPTIIYAYMQSVGMVNDHLVSCPCHETVKHF</sequence>
<evidence type="ECO:0000256" key="1">
    <source>
        <dbReference type="PIRSR" id="PIRSR605019-1"/>
    </source>
</evidence>
<proteinExistence type="predicted"/>
<dbReference type="InterPro" id="IPR005019">
    <property type="entry name" value="Adenine_glyco"/>
</dbReference>
<dbReference type="AlphaFoldDB" id="A0A430ALZ9"/>
<dbReference type="Gene3D" id="1.10.340.30">
    <property type="entry name" value="Hypothetical protein, domain 2"/>
    <property type="match status" value="1"/>
</dbReference>
<evidence type="ECO:0000313" key="3">
    <source>
        <dbReference type="Proteomes" id="UP000286773"/>
    </source>
</evidence>
<gene>
    <name evidence="2" type="ORF">CBF27_13405</name>
</gene>
<name>A0A430ALZ9_9ENTE</name>
<dbReference type="Pfam" id="PF03352">
    <property type="entry name" value="Adenine_glyco"/>
    <property type="match status" value="1"/>
</dbReference>
<feature type="binding site" evidence="1">
    <location>
        <position position="181"/>
    </location>
    <ligand>
        <name>Zn(2+)</name>
        <dbReference type="ChEBI" id="CHEBI:29105"/>
    </ligand>
</feature>
<dbReference type="InterPro" id="IPR052891">
    <property type="entry name" value="DNA-3mA_glycosylase"/>
</dbReference>
<keyword evidence="1" id="KW-0479">Metal-binding</keyword>
<dbReference type="OrthoDB" id="9807664at2"/>
<reference evidence="2 3" key="1">
    <citation type="submission" date="2017-05" db="EMBL/GenBank/DDBJ databases">
        <title>Vagococcus spp. assemblies.</title>
        <authorList>
            <person name="Gulvik C.A."/>
        </authorList>
    </citation>
    <scope>NUCLEOTIDE SEQUENCE [LARGE SCALE GENOMIC DNA]</scope>
    <source>
        <strain evidence="2 3">LMG 24798</strain>
    </source>
</reference>
<dbReference type="GO" id="GO:0006284">
    <property type="term" value="P:base-excision repair"/>
    <property type="evidence" value="ECO:0007669"/>
    <property type="project" value="InterPro"/>
</dbReference>